<evidence type="ECO:0000313" key="3">
    <source>
        <dbReference type="EMBL" id="RDL42126.1"/>
    </source>
</evidence>
<protein>
    <recommendedName>
        <fullName evidence="2">J domain-containing protein</fullName>
    </recommendedName>
</protein>
<dbReference type="AlphaFoldDB" id="A0A370U2W2"/>
<dbReference type="Proteomes" id="UP000254866">
    <property type="component" value="Unassembled WGS sequence"/>
</dbReference>
<evidence type="ECO:0000256" key="1">
    <source>
        <dbReference type="SAM" id="MobiDB-lite"/>
    </source>
</evidence>
<name>A0A370U2W2_9HELO</name>
<feature type="domain" description="J" evidence="2">
    <location>
        <begin position="13"/>
        <end position="82"/>
    </location>
</feature>
<organism evidence="3 4">
    <name type="scientific">Venustampulla echinocandica</name>
    <dbReference type="NCBI Taxonomy" id="2656787"/>
    <lineage>
        <taxon>Eukaryota</taxon>
        <taxon>Fungi</taxon>
        <taxon>Dikarya</taxon>
        <taxon>Ascomycota</taxon>
        <taxon>Pezizomycotina</taxon>
        <taxon>Leotiomycetes</taxon>
        <taxon>Helotiales</taxon>
        <taxon>Pleuroascaceae</taxon>
        <taxon>Venustampulla</taxon>
    </lineage>
</organism>
<dbReference type="EMBL" id="NPIC01000001">
    <property type="protein sequence ID" value="RDL42126.1"/>
    <property type="molecule type" value="Genomic_DNA"/>
</dbReference>
<sequence>MPYKPTTLEIGRDLYADIGGKTGRNGQSYMCGLEEALFLEKHPDKAKGKGSSKDTTDEFRRTHEVFQAIGKKEDRDEYDKLRGTPLVDPPLGVATADAFSPVDSDAVSEDISDATSRASNSTTGVPALYSSFVLLPTIEERGGVLTRIPNQFKFPEEDEQELSATRGRGRPKGSKHKTRLLADTSLGIK</sequence>
<dbReference type="GeneID" id="43594954"/>
<gene>
    <name evidence="3" type="ORF">BP5553_02105</name>
</gene>
<evidence type="ECO:0000259" key="2">
    <source>
        <dbReference type="PROSITE" id="PS50076"/>
    </source>
</evidence>
<dbReference type="InterPro" id="IPR001623">
    <property type="entry name" value="DnaJ_domain"/>
</dbReference>
<dbReference type="RefSeq" id="XP_031874782.1">
    <property type="nucleotide sequence ID" value="XM_032010728.1"/>
</dbReference>
<evidence type="ECO:0000313" key="4">
    <source>
        <dbReference type="Proteomes" id="UP000254866"/>
    </source>
</evidence>
<keyword evidence="4" id="KW-1185">Reference proteome</keyword>
<comment type="caution">
    <text evidence="3">The sequence shown here is derived from an EMBL/GenBank/DDBJ whole genome shotgun (WGS) entry which is preliminary data.</text>
</comment>
<accession>A0A370U2W2</accession>
<feature type="region of interest" description="Disordered" evidence="1">
    <location>
        <begin position="42"/>
        <end position="71"/>
    </location>
</feature>
<reference evidence="3 4" key="1">
    <citation type="journal article" date="2018" name="IMA Fungus">
        <title>IMA Genome-F 9: Draft genome sequence of Annulohypoxylon stygium, Aspergillus mulundensis, Berkeleyomyces basicola (syn. Thielaviopsis basicola), Ceratocystis smalleyi, two Cercospora beticola strains, Coleophoma cylindrospora, Fusarium fracticaudum, Phialophora cf. hyalina, and Morchella septimelata.</title>
        <authorList>
            <person name="Wingfield B.D."/>
            <person name="Bills G.F."/>
            <person name="Dong Y."/>
            <person name="Huang W."/>
            <person name="Nel W.J."/>
            <person name="Swalarsk-Parry B.S."/>
            <person name="Vaghefi N."/>
            <person name="Wilken P.M."/>
            <person name="An Z."/>
            <person name="de Beer Z.W."/>
            <person name="De Vos L."/>
            <person name="Chen L."/>
            <person name="Duong T.A."/>
            <person name="Gao Y."/>
            <person name="Hammerbacher A."/>
            <person name="Kikkert J.R."/>
            <person name="Li Y."/>
            <person name="Li H."/>
            <person name="Li K."/>
            <person name="Li Q."/>
            <person name="Liu X."/>
            <person name="Ma X."/>
            <person name="Naidoo K."/>
            <person name="Pethybridge S.J."/>
            <person name="Sun J."/>
            <person name="Steenkamp E.T."/>
            <person name="van der Nest M.A."/>
            <person name="van Wyk S."/>
            <person name="Wingfield M.J."/>
            <person name="Xiong C."/>
            <person name="Yue Q."/>
            <person name="Zhang X."/>
        </authorList>
    </citation>
    <scope>NUCLEOTIDE SEQUENCE [LARGE SCALE GENOMIC DNA]</scope>
    <source>
        <strain evidence="3 4">BP 5553</strain>
    </source>
</reference>
<proteinExistence type="predicted"/>
<feature type="compositionally biased region" description="Basic residues" evidence="1">
    <location>
        <begin position="167"/>
        <end position="179"/>
    </location>
</feature>
<feature type="region of interest" description="Disordered" evidence="1">
    <location>
        <begin position="152"/>
        <end position="189"/>
    </location>
</feature>
<dbReference type="PROSITE" id="PS50076">
    <property type="entry name" value="DNAJ_2"/>
    <property type="match status" value="1"/>
</dbReference>